<name>Q7NUC4_CHRVO</name>
<dbReference type="InterPro" id="IPR050708">
    <property type="entry name" value="T6SS_VgrG/RHS"/>
</dbReference>
<organism evidence="3 4">
    <name type="scientific">Chromobacterium violaceum (strain ATCC 12472 / DSM 30191 / JCM 1249 / CCUG 213 / NBRC 12614 / NCIMB 9131 / NCTC 9757 / MK)</name>
    <dbReference type="NCBI Taxonomy" id="243365"/>
    <lineage>
        <taxon>Bacteria</taxon>
        <taxon>Pseudomonadati</taxon>
        <taxon>Pseudomonadota</taxon>
        <taxon>Betaproteobacteria</taxon>
        <taxon>Neisseriales</taxon>
        <taxon>Chromobacteriaceae</taxon>
        <taxon>Chromobacterium</taxon>
    </lineage>
</organism>
<feature type="domain" description="Teneurin-like YD-shell" evidence="2">
    <location>
        <begin position="52"/>
        <end position="165"/>
    </location>
</feature>
<proteinExistence type="predicted"/>
<dbReference type="RefSeq" id="WP_011136323.1">
    <property type="nucleotide sequence ID" value="NC_005085.1"/>
</dbReference>
<dbReference type="OrthoDB" id="8578052at2"/>
<dbReference type="Pfam" id="PF25023">
    <property type="entry name" value="TEN_YD-shell"/>
    <property type="match status" value="1"/>
</dbReference>
<dbReference type="InterPro" id="IPR056823">
    <property type="entry name" value="TEN-like_YD-shell"/>
</dbReference>
<dbReference type="InterPro" id="IPR006530">
    <property type="entry name" value="YD"/>
</dbReference>
<dbReference type="KEGG" id="cvi:CV_2776"/>
<evidence type="ECO:0000313" key="4">
    <source>
        <dbReference type="Proteomes" id="UP000001424"/>
    </source>
</evidence>
<dbReference type="PANTHER" id="PTHR32305:SF15">
    <property type="entry name" value="PROTEIN RHSA-RELATED"/>
    <property type="match status" value="1"/>
</dbReference>
<dbReference type="PANTHER" id="PTHR32305">
    <property type="match status" value="1"/>
</dbReference>
<keyword evidence="4" id="KW-1185">Reference proteome</keyword>
<dbReference type="STRING" id="243365.CV_2776"/>
<dbReference type="EMBL" id="AE016825">
    <property type="protein sequence ID" value="AAQ60444.1"/>
    <property type="molecule type" value="Genomic_DNA"/>
</dbReference>
<evidence type="ECO:0000313" key="3">
    <source>
        <dbReference type="EMBL" id="AAQ60444.1"/>
    </source>
</evidence>
<dbReference type="Gene3D" id="2.180.10.10">
    <property type="entry name" value="RHS repeat-associated core"/>
    <property type="match status" value="2"/>
</dbReference>
<reference evidence="3 4" key="1">
    <citation type="journal article" date="2003" name="Proc. Natl. Acad. Sci. U.S.A.">
        <title>The complete genome sequence of Chromobacterium violaceum reveals remarkable and exploitable bacterial adaptability.</title>
        <authorList>
            <person name="Vasconcelos A.T.R."/>
            <person name="de Almeida D.F."/>
            <person name="Almeida F.C."/>
            <person name="de Almeida L.G.P."/>
            <person name="de Almeida R."/>
            <person name="Goncalves J.A.A."/>
            <person name="Andrade E.M."/>
            <person name="Antonio R.V."/>
            <person name="Araripe J."/>
            <person name="de Araujo M.F.F."/>
            <person name="Filho S.A."/>
            <person name="Azevedo V."/>
            <person name="Batista A.J."/>
            <person name="Bataus L.A.M."/>
            <person name="Batista J.S."/>
            <person name="Belo A."/>
            <person name="vander Berg C."/>
            <person name="Blamey J."/>
            <person name="Bogo M."/>
            <person name="Bonato S."/>
            <person name="Bordignon J."/>
            <person name="Brito C.A."/>
            <person name="Brocchi M."/>
            <person name="Burity H.A."/>
            <person name="Camargo A.A."/>
            <person name="Cardoso D.D.P."/>
            <person name="Carneiro N.P."/>
            <person name="Carraro D.M."/>
            <person name="Carvalho C.M.B."/>
            <person name="Cascardo J.C.M."/>
            <person name="Cavada B.S."/>
            <person name="Chueire L.M.O."/>
            <person name="Pasa T.B.C."/>
            <person name="Duran N."/>
            <person name="Fagundes N."/>
            <person name="Falcao C.L."/>
            <person name="Fantinatti F."/>
            <person name="Farias I.P."/>
            <person name="Felipe M.S.S."/>
            <person name="Ferrari L.P."/>
            <person name="Ferro J.A."/>
            <person name="Ferro M.I.T."/>
            <person name="Franco G.R."/>
            <person name="Freitas N.S.A."/>
            <person name="Furlan L.R."/>
            <person name="Gazzinelli R.T."/>
            <person name="Gomes E.A."/>
            <person name="Goncalves P.R."/>
            <person name="Grangeiro T.B."/>
            <person name="Grattapaglia D."/>
            <person name="Grisard E.C."/>
            <person name="Guimaraes C.T."/>
            <person name="Hanna E.S."/>
            <person name="Hungria M."/>
            <person name="Jardim S.N."/>
            <person name="Laurino J."/>
            <person name="Leoi L.C.T."/>
            <person name="Fassarella L."/>
            <person name="Lima A."/>
            <person name="Loureiro M.F."/>
            <person name="Lyra M.C.P."/>
            <person name="Macedo M."/>
            <person name="Madeira H.M.F."/>
            <person name="Manfio G.P."/>
            <person name="Maranhao A.Q."/>
            <person name="Martins W.S."/>
            <person name="di Mauro S.M.Z."/>
            <person name="de Medeiros S.R.B."/>
            <person name="Meissner R.D.V."/>
            <person name="Menck C.F.M."/>
            <person name="Moreira M.A.M."/>
            <person name="Nascimento F.F."/>
            <person name="Nicolas M.F."/>
            <person name="Oliveira J.G."/>
            <person name="Oliveira S.C."/>
            <person name="Paixao R.F.C."/>
            <person name="Parente J.A."/>
            <person name="Pedrosa F.O."/>
            <person name="Pena S.J.D."/>
            <person name="Perreira J.O."/>
            <person name="Perreira M."/>
            <person name="Pinto L.S.R.C."/>
            <person name="Pinto L.S."/>
            <person name="Porto J.I.R."/>
            <person name="Potrich D.P."/>
            <person name="Neto C.E.R."/>
            <person name="Reis A.M.M."/>
            <person name="Rigo L.U."/>
            <person name="Rondinelli E."/>
            <person name="dos Santos E.B.P."/>
            <person name="Santos F.R."/>
            <person name="Schneider M.P.C."/>
            <person name="Seuanez H.N."/>
            <person name="Silva A.M.R."/>
            <person name="da Silva A.L.C."/>
            <person name="Silva D.W."/>
            <person name="Silva R."/>
            <person name="Simoes I.C."/>
            <person name="Simon D."/>
            <person name="Soares C.M.A."/>
            <person name="Soares R.B.A."/>
            <person name="Souza E.M."/>
            <person name="Souza K.R.L."/>
            <person name="Souza R.C."/>
            <person name="Steffens M.B.R."/>
            <person name="Steindel M."/>
            <person name="Teixeira S.R."/>
            <person name="Urmenyi T."/>
            <person name="Vettore A."/>
            <person name="Wassem R."/>
            <person name="Zaha A."/>
            <person name="Simpson A.J.G."/>
        </authorList>
    </citation>
    <scope>NUCLEOTIDE SEQUENCE [LARGE SCALE GENOMIC DNA]</scope>
    <source>
        <strain evidence="4">ATCC 12472 / DSM 30191 / JCM 1249 / NBRC 12614 / NCIMB 9131 / NCTC 9757</strain>
    </source>
</reference>
<evidence type="ECO:0000259" key="2">
    <source>
        <dbReference type="Pfam" id="PF25023"/>
    </source>
</evidence>
<sequence>MFVDYDAQGQLSQLRTVYLKDGQSQTLTRTRYGYDAQGRLSSVTTDLTPDDNSVADGQVYTTRYLYDGASRRVASLQQSDGSQLDFSYVQVGSDYRIQTVSDVRDGQKLTTRFDYDAGGGRTTVTDAANQATQFDYDNGQLRRLAGGGVEQRYNYDSHARVSDVTDGRGQSSHYDYDAAGNRVGARDAQQRQTSRRYNAQNQLISETIAGVGTTRRIYDASGLHLRFSVSAEGRVPASTCSTASRLRASGKVRLVLVMNTAPWWGLSTLS</sequence>
<accession>Q7NUC4</accession>
<evidence type="ECO:0000256" key="1">
    <source>
        <dbReference type="ARBA" id="ARBA00022737"/>
    </source>
</evidence>
<keyword evidence="1" id="KW-0677">Repeat</keyword>
<dbReference type="eggNOG" id="COG3209">
    <property type="taxonomic scope" value="Bacteria"/>
</dbReference>
<dbReference type="Proteomes" id="UP000001424">
    <property type="component" value="Chromosome"/>
</dbReference>
<protein>
    <recommendedName>
        <fullName evidence="2">Teneurin-like YD-shell domain-containing protein</fullName>
    </recommendedName>
</protein>
<dbReference type="NCBIfam" id="TIGR01643">
    <property type="entry name" value="YD_repeat_2x"/>
    <property type="match status" value="3"/>
</dbReference>
<dbReference type="HOGENOM" id="CLU_1029330_0_0_4"/>
<gene>
    <name evidence="3" type="ordered locus">CV_2776</name>
</gene>
<dbReference type="AlphaFoldDB" id="Q7NUC4"/>